<dbReference type="NCBIfam" id="NF006367">
    <property type="entry name" value="PRK08591.1"/>
    <property type="match status" value="1"/>
</dbReference>
<gene>
    <name evidence="8" type="ORF">MNBD_ALPHA06-1778</name>
</gene>
<dbReference type="FunFam" id="3.30.1490.20:FF:000018">
    <property type="entry name" value="Biotin carboxylase"/>
    <property type="match status" value="1"/>
</dbReference>
<keyword evidence="1 8" id="KW-0436">Ligase</keyword>
<evidence type="ECO:0000259" key="7">
    <source>
        <dbReference type="PROSITE" id="PS50979"/>
    </source>
</evidence>
<dbReference type="PROSITE" id="PS50979">
    <property type="entry name" value="BC"/>
    <property type="match status" value="1"/>
</dbReference>
<dbReference type="PROSITE" id="PS00867">
    <property type="entry name" value="CPSASE_2"/>
    <property type="match status" value="1"/>
</dbReference>
<evidence type="ECO:0000256" key="5">
    <source>
        <dbReference type="ARBA" id="ARBA00022842"/>
    </source>
</evidence>
<proteinExistence type="predicted"/>
<dbReference type="FunFam" id="3.40.50.20:FF:000010">
    <property type="entry name" value="Propionyl-CoA carboxylase subunit alpha"/>
    <property type="match status" value="1"/>
</dbReference>
<evidence type="ECO:0000256" key="2">
    <source>
        <dbReference type="ARBA" id="ARBA00022723"/>
    </source>
</evidence>
<evidence type="ECO:0000256" key="4">
    <source>
        <dbReference type="ARBA" id="ARBA00022840"/>
    </source>
</evidence>
<dbReference type="NCBIfam" id="TIGR00514">
    <property type="entry name" value="accC"/>
    <property type="match status" value="1"/>
</dbReference>
<dbReference type="Pfam" id="PF00289">
    <property type="entry name" value="Biotin_carb_N"/>
    <property type="match status" value="1"/>
</dbReference>
<dbReference type="InterPro" id="IPR005481">
    <property type="entry name" value="BC-like_N"/>
</dbReference>
<dbReference type="InterPro" id="IPR005479">
    <property type="entry name" value="CPAse_ATP-bd"/>
</dbReference>
<evidence type="ECO:0000256" key="1">
    <source>
        <dbReference type="ARBA" id="ARBA00022598"/>
    </source>
</evidence>
<dbReference type="InterPro" id="IPR011054">
    <property type="entry name" value="Rudment_hybrid_motif"/>
</dbReference>
<sequence>MFEKVLIANRGEIALRIHRACREMGIQTVAVHSSADRDAKHVLIADESVCIGPPAPAQSYLNVPAIMAAAEITGADAIHPGYGFLSENARFADIVTSHDLAFIGPTADHIRLMGDKITAKEAVMKAGIPVVPGSKGEIKSEEQAMKVAKSVGFPLLVKAAAGGGGRGMKLARTAADLAEAVSTARTEALAAFGDGAVYLERYLETPRHVEVQILADSHGNVVHLGERDCSLQRRNQKILEEAPCPVLGAKERKKIGDIVAKAIAQIGYLGVGTIEFLYENGEFFFIEMNTRLQVEHPVTEAITGIDLVREQIRVAAGEKISFTQDDIKFSGHAIECRINAEHPYTFVPSPGKIKEFHAPGGLGVRLDSAVYAGYSIPPYYDSLIGKLIVHGANREEALMRLARSLDEMIITGIQTTLPLFQRLLEEDDIKTGNYNIHWLEHWLQENDG</sequence>
<accession>A0A3B0SGF7</accession>
<dbReference type="PANTHER" id="PTHR48095:SF2">
    <property type="entry name" value="BIOTIN CARBOXYLASE, CHLOROPLASTIC"/>
    <property type="match status" value="1"/>
</dbReference>
<feature type="domain" description="Biotin carboxylation" evidence="7">
    <location>
        <begin position="1"/>
        <end position="444"/>
    </location>
</feature>
<dbReference type="GO" id="GO:0005524">
    <property type="term" value="F:ATP binding"/>
    <property type="evidence" value="ECO:0007669"/>
    <property type="project" value="UniProtKB-KW"/>
</dbReference>
<evidence type="ECO:0000256" key="3">
    <source>
        <dbReference type="ARBA" id="ARBA00022741"/>
    </source>
</evidence>
<dbReference type="PANTHER" id="PTHR48095">
    <property type="entry name" value="PYRUVATE CARBOXYLASE SUBUNIT A"/>
    <property type="match status" value="1"/>
</dbReference>
<dbReference type="Pfam" id="PF02785">
    <property type="entry name" value="Biotin_carb_C"/>
    <property type="match status" value="1"/>
</dbReference>
<dbReference type="InterPro" id="IPR011761">
    <property type="entry name" value="ATP-grasp"/>
</dbReference>
<dbReference type="Gene3D" id="3.30.470.20">
    <property type="entry name" value="ATP-grasp fold, B domain"/>
    <property type="match status" value="1"/>
</dbReference>
<dbReference type="SUPFAM" id="SSF56059">
    <property type="entry name" value="Glutathione synthetase ATP-binding domain-like"/>
    <property type="match status" value="1"/>
</dbReference>
<dbReference type="AlphaFoldDB" id="A0A3B0SGF7"/>
<organism evidence="8">
    <name type="scientific">hydrothermal vent metagenome</name>
    <dbReference type="NCBI Taxonomy" id="652676"/>
    <lineage>
        <taxon>unclassified sequences</taxon>
        <taxon>metagenomes</taxon>
        <taxon>ecological metagenomes</taxon>
    </lineage>
</organism>
<dbReference type="InterPro" id="IPR016185">
    <property type="entry name" value="PreATP-grasp_dom_sf"/>
</dbReference>
<keyword evidence="3" id="KW-0547">Nucleotide-binding</keyword>
<dbReference type="PROSITE" id="PS00866">
    <property type="entry name" value="CPSASE_1"/>
    <property type="match status" value="1"/>
</dbReference>
<dbReference type="InterPro" id="IPR004549">
    <property type="entry name" value="Acetyl_CoA_COase_biotin_COase"/>
</dbReference>
<dbReference type="SMART" id="SM00878">
    <property type="entry name" value="Biotin_carb_C"/>
    <property type="match status" value="1"/>
</dbReference>
<keyword evidence="5" id="KW-0460">Magnesium</keyword>
<dbReference type="InterPro" id="IPR011764">
    <property type="entry name" value="Biotin_carboxylation_dom"/>
</dbReference>
<dbReference type="PROSITE" id="PS50975">
    <property type="entry name" value="ATP_GRASP"/>
    <property type="match status" value="1"/>
</dbReference>
<reference evidence="8" key="1">
    <citation type="submission" date="2018-06" db="EMBL/GenBank/DDBJ databases">
        <authorList>
            <person name="Zhirakovskaya E."/>
        </authorList>
    </citation>
    <scope>NUCLEOTIDE SEQUENCE</scope>
</reference>
<dbReference type="InterPro" id="IPR005482">
    <property type="entry name" value="Biotin_COase_C"/>
</dbReference>
<keyword evidence="4" id="KW-0067">ATP-binding</keyword>
<feature type="domain" description="ATP-grasp" evidence="6">
    <location>
        <begin position="120"/>
        <end position="316"/>
    </location>
</feature>
<keyword evidence="2" id="KW-0479">Metal-binding</keyword>
<dbReference type="SUPFAM" id="SSF52440">
    <property type="entry name" value="PreATP-grasp domain"/>
    <property type="match status" value="1"/>
</dbReference>
<evidence type="ECO:0000259" key="6">
    <source>
        <dbReference type="PROSITE" id="PS50975"/>
    </source>
</evidence>
<dbReference type="EC" id="6.3.4.14" evidence="8"/>
<protein>
    <submittedName>
        <fullName evidence="8">Biotin carboxylase of acetyl-CoA carboxylase</fullName>
        <ecNumber evidence="8">6.3.4.14</ecNumber>
    </submittedName>
</protein>
<dbReference type="GO" id="GO:0046872">
    <property type="term" value="F:metal ion binding"/>
    <property type="evidence" value="ECO:0007669"/>
    <property type="project" value="UniProtKB-KW"/>
</dbReference>
<evidence type="ECO:0000313" key="8">
    <source>
        <dbReference type="EMBL" id="VAV95353.1"/>
    </source>
</evidence>
<dbReference type="EMBL" id="UOEE01000201">
    <property type="protein sequence ID" value="VAV95353.1"/>
    <property type="molecule type" value="Genomic_DNA"/>
</dbReference>
<dbReference type="SUPFAM" id="SSF51246">
    <property type="entry name" value="Rudiment single hybrid motif"/>
    <property type="match status" value="1"/>
</dbReference>
<dbReference type="GO" id="GO:0004075">
    <property type="term" value="F:biotin carboxylase activity"/>
    <property type="evidence" value="ECO:0007669"/>
    <property type="project" value="UniProtKB-EC"/>
</dbReference>
<name>A0A3B0SGF7_9ZZZZ</name>
<dbReference type="InterPro" id="IPR051602">
    <property type="entry name" value="ACC_Biotin_Carboxylase"/>
</dbReference>
<dbReference type="Pfam" id="PF02786">
    <property type="entry name" value="CPSase_L_D2"/>
    <property type="match status" value="1"/>
</dbReference>